<accession>A0A6L6XT26</accession>
<keyword evidence="1" id="KW-0472">Membrane</keyword>
<feature type="transmembrane region" description="Helical" evidence="1">
    <location>
        <begin position="122"/>
        <end position="140"/>
    </location>
</feature>
<sequence length="201" mass="21390">MPRYAPFVAAAVLLGVLAEIAVRGATSQIWTTVGTPWLLLAFAAGRRTARPLGAAAWGAGLVLLGFATYYAWLLLVQGMPWTEVRDRHHALGWLALGAVAGAACGLVGVLSRHPRPAIRTAAWSLVVAIPLVDLVVWVRGAQEGRLLVVVGLGLVAAALFTWALRAGHLQPEVLIPSTVLATVLFWEAQLVALRALFDLRV</sequence>
<reference evidence="2 3" key="1">
    <citation type="submission" date="2019-12" db="EMBL/GenBank/DDBJ databases">
        <authorList>
            <person name="Huq M.A."/>
        </authorList>
    </citation>
    <scope>NUCLEOTIDE SEQUENCE [LARGE SCALE GENOMIC DNA]</scope>
    <source>
        <strain evidence="2 3">MAH-18</strain>
    </source>
</reference>
<keyword evidence="3" id="KW-1185">Reference proteome</keyword>
<dbReference type="RefSeq" id="WP_157343371.1">
    <property type="nucleotide sequence ID" value="NZ_WSEK01000004.1"/>
</dbReference>
<name>A0A6L6XT26_9ACTN</name>
<feature type="transmembrane region" description="Helical" evidence="1">
    <location>
        <begin position="52"/>
        <end position="72"/>
    </location>
</feature>
<evidence type="ECO:0008006" key="4">
    <source>
        <dbReference type="Google" id="ProtNLM"/>
    </source>
</evidence>
<organism evidence="2 3">
    <name type="scientific">Nocardioides agri</name>
    <dbReference type="NCBI Taxonomy" id="2682843"/>
    <lineage>
        <taxon>Bacteria</taxon>
        <taxon>Bacillati</taxon>
        <taxon>Actinomycetota</taxon>
        <taxon>Actinomycetes</taxon>
        <taxon>Propionibacteriales</taxon>
        <taxon>Nocardioidaceae</taxon>
        <taxon>Nocardioides</taxon>
    </lineage>
</organism>
<keyword evidence="1" id="KW-1133">Transmembrane helix</keyword>
<protein>
    <recommendedName>
        <fullName evidence="4">Permease</fullName>
    </recommendedName>
</protein>
<comment type="caution">
    <text evidence="2">The sequence shown here is derived from an EMBL/GenBank/DDBJ whole genome shotgun (WGS) entry which is preliminary data.</text>
</comment>
<feature type="transmembrane region" description="Helical" evidence="1">
    <location>
        <begin position="92"/>
        <end position="110"/>
    </location>
</feature>
<dbReference type="AlphaFoldDB" id="A0A6L6XT26"/>
<evidence type="ECO:0000256" key="1">
    <source>
        <dbReference type="SAM" id="Phobius"/>
    </source>
</evidence>
<evidence type="ECO:0000313" key="2">
    <source>
        <dbReference type="EMBL" id="MVQ50350.1"/>
    </source>
</evidence>
<feature type="transmembrane region" description="Helical" evidence="1">
    <location>
        <begin position="146"/>
        <end position="164"/>
    </location>
</feature>
<proteinExistence type="predicted"/>
<evidence type="ECO:0000313" key="3">
    <source>
        <dbReference type="Proteomes" id="UP000473525"/>
    </source>
</evidence>
<dbReference type="EMBL" id="WSEK01000004">
    <property type="protein sequence ID" value="MVQ50350.1"/>
    <property type="molecule type" value="Genomic_DNA"/>
</dbReference>
<dbReference type="Proteomes" id="UP000473525">
    <property type="component" value="Unassembled WGS sequence"/>
</dbReference>
<keyword evidence="1" id="KW-0812">Transmembrane</keyword>
<gene>
    <name evidence="2" type="ORF">GON03_14285</name>
</gene>
<feature type="transmembrane region" description="Helical" evidence="1">
    <location>
        <begin position="173"/>
        <end position="197"/>
    </location>
</feature>